<dbReference type="EMBL" id="FOLO01000016">
    <property type="protein sequence ID" value="SFC71398.1"/>
    <property type="molecule type" value="Genomic_DNA"/>
</dbReference>
<proteinExistence type="predicted"/>
<name>A0A1I1LKA3_9GAMM</name>
<feature type="domain" description="Transposase IS200-like" evidence="1">
    <location>
        <begin position="9"/>
        <end position="124"/>
    </location>
</feature>
<dbReference type="OrthoDB" id="9814067at2"/>
<accession>A0A1I1LKA3</accession>
<dbReference type="GO" id="GO:0004803">
    <property type="term" value="F:transposase activity"/>
    <property type="evidence" value="ECO:0007669"/>
    <property type="project" value="InterPro"/>
</dbReference>
<evidence type="ECO:0000313" key="3">
    <source>
        <dbReference type="Proteomes" id="UP000198862"/>
    </source>
</evidence>
<evidence type="ECO:0000313" key="2">
    <source>
        <dbReference type="EMBL" id="SFC71398.1"/>
    </source>
</evidence>
<dbReference type="STRING" id="1123010.SAMN02745724_02340"/>
<keyword evidence="3" id="KW-1185">Reference proteome</keyword>
<reference evidence="2 3" key="1">
    <citation type="submission" date="2016-10" db="EMBL/GenBank/DDBJ databases">
        <authorList>
            <person name="de Groot N.N."/>
        </authorList>
    </citation>
    <scope>NUCLEOTIDE SEQUENCE [LARGE SCALE GENOMIC DNA]</scope>
    <source>
        <strain evidence="2 3">DSM 6059</strain>
    </source>
</reference>
<protein>
    <submittedName>
        <fullName evidence="2">Putative transposase</fullName>
    </submittedName>
</protein>
<dbReference type="GO" id="GO:0006313">
    <property type="term" value="P:DNA transposition"/>
    <property type="evidence" value="ECO:0007669"/>
    <property type="project" value="InterPro"/>
</dbReference>
<dbReference type="RefSeq" id="WP_091983874.1">
    <property type="nucleotide sequence ID" value="NZ_FOLO01000016.1"/>
</dbReference>
<gene>
    <name evidence="2" type="ORF">SAMN02745724_02340</name>
</gene>
<evidence type="ECO:0000259" key="1">
    <source>
        <dbReference type="SMART" id="SM01321"/>
    </source>
</evidence>
<dbReference type="SMART" id="SM01321">
    <property type="entry name" value="Y1_Tnp"/>
    <property type="match status" value="1"/>
</dbReference>
<dbReference type="InterPro" id="IPR036515">
    <property type="entry name" value="Transposase_17_sf"/>
</dbReference>
<sequence>MPRKIRFYASGIPSHIVQRGNNKQACFFCDDDYGFYIKALSEALIDNNVKLHAFVLMTNHVHLLMTPNDHQGISKVMQSVGRKYVRYINGIYNRTGTLWEGRHKASLIDSERYFLICQRYIELNPVRAGIVDVPSDYTWSSYQHNGVGKIIRCITPHDEYLKLGHSTQSRLENYRILFSQAISVEHIQNIRECLIHNFPFGDKQFKAQLEQTLAVKLGQLKQGRPVNEVNK</sequence>
<organism evidence="2 3">
    <name type="scientific">Pseudoalteromonas denitrificans DSM 6059</name>
    <dbReference type="NCBI Taxonomy" id="1123010"/>
    <lineage>
        <taxon>Bacteria</taxon>
        <taxon>Pseudomonadati</taxon>
        <taxon>Pseudomonadota</taxon>
        <taxon>Gammaproteobacteria</taxon>
        <taxon>Alteromonadales</taxon>
        <taxon>Pseudoalteromonadaceae</taxon>
        <taxon>Pseudoalteromonas</taxon>
    </lineage>
</organism>
<dbReference type="AlphaFoldDB" id="A0A1I1LKA3"/>
<dbReference type="SUPFAM" id="SSF143422">
    <property type="entry name" value="Transposase IS200-like"/>
    <property type="match status" value="1"/>
</dbReference>
<dbReference type="Pfam" id="PF01797">
    <property type="entry name" value="Y1_Tnp"/>
    <property type="match status" value="1"/>
</dbReference>
<dbReference type="InterPro" id="IPR002686">
    <property type="entry name" value="Transposase_17"/>
</dbReference>
<dbReference type="GO" id="GO:0003677">
    <property type="term" value="F:DNA binding"/>
    <property type="evidence" value="ECO:0007669"/>
    <property type="project" value="InterPro"/>
</dbReference>
<dbReference type="Proteomes" id="UP000198862">
    <property type="component" value="Unassembled WGS sequence"/>
</dbReference>
<dbReference type="Gene3D" id="3.30.70.1290">
    <property type="entry name" value="Transposase IS200-like"/>
    <property type="match status" value="1"/>
</dbReference>
<dbReference type="PANTHER" id="PTHR34322:SF2">
    <property type="entry name" value="TRANSPOSASE IS200-LIKE DOMAIN-CONTAINING PROTEIN"/>
    <property type="match status" value="1"/>
</dbReference>
<dbReference type="PANTHER" id="PTHR34322">
    <property type="entry name" value="TRANSPOSASE, Y1_TNP DOMAIN-CONTAINING"/>
    <property type="match status" value="1"/>
</dbReference>